<name>A0A1N7L984_9BACT</name>
<dbReference type="InterPro" id="IPR045659">
    <property type="entry name" value="LptD_2"/>
</dbReference>
<keyword evidence="3" id="KW-1185">Reference proteome</keyword>
<dbReference type="GO" id="GO:1990351">
    <property type="term" value="C:transporter complex"/>
    <property type="evidence" value="ECO:0007669"/>
    <property type="project" value="TreeGrafter"/>
</dbReference>
<dbReference type="PANTHER" id="PTHR30189:SF1">
    <property type="entry name" value="LPS-ASSEMBLY PROTEIN LPTD"/>
    <property type="match status" value="1"/>
</dbReference>
<feature type="domain" description="LPS-assembly protein LptD central" evidence="1">
    <location>
        <begin position="230"/>
        <end position="728"/>
    </location>
</feature>
<dbReference type="STRING" id="529505.SAMN05421761_103141"/>
<sequence>MIQSVRNNRLQFIIFLLFWVIPQFVFSQERRTRRVENPIVAPDSILRAPAQVLPEVELPEITLPDSLPENDSTKVVPKGDIETIINYYGEDSIITDFAQNKIYLHKEAWFEYGNIRLDADLIIIDWDKSELFASGVTDSLGNIQGNPIFKEGNTTYEIRKEMRYNFKTQKAIIKDVVTEQQDGLLRGETIKKTTDGSIYMDRGYYTTCNLAEPHFHISAAKIKSIRGKQVVTGPFNLYFNNIPTPIGLPFGIIPDTPEEKASGIVFPSYGQEQRRGLFLRDFGYYFAFNDFIHTRLTGDIYSNGGWGAKAASIYKKRYRYNGSFNIDYQSFRSPETELNPLDFTSVWVSWQHTPETRGNSRFSASVNAGTQNYNNLVINPNNFANNVRADFTSNIAYSKTFAGTPFSMSANLRHSQNINTDEVNLTLPDVAVNMNRQNPFQNLTRFEPLKTLNIAWNFNLQNQITNRITPALGVQNQNFQQDFGFGEEFQQAPDVLAFSFANLPQLLRDANNGARSTIPISSNFTLFKYFTGTASANYTELWYLERINYFYNDVENRVDRILENGFNRVGFYTTSFNMNTNVYGFYTFKNSKKVEAIRHHMQPSFGFNFTPDFSDPRFGYYQQVQVDSAGRTQFFSRHQGFIFQGAPLGESRALSISIRNVLEAKIRTESDTAEVKTKKIPLLQTLNVTTNYNFAADSFQLAPVNMNTRTSFFDNKLSVNLSATLDPYASGVSRTAQGQEVARRINDFAWRRGQGIGSIRNASVNINGSLNPSKSERSPGEVRDEITNNFLQQGGQMNEFVENEINRIVNDPSQYIDWSIPWNLGFGYNLSYNNRPGGQSNVTQALNINGDVSLTDKWKVNFNTGYDFSTAKITQTMISIARDLHCWQMNVSWIPFGTFTSYSVDIRVKSAILQDLKVNRRRSFFDR</sequence>
<evidence type="ECO:0000259" key="1">
    <source>
        <dbReference type="Pfam" id="PF19838"/>
    </source>
</evidence>
<dbReference type="AlphaFoldDB" id="A0A1N7L984"/>
<dbReference type="PANTHER" id="PTHR30189">
    <property type="entry name" value="LPS-ASSEMBLY PROTEIN"/>
    <property type="match status" value="1"/>
</dbReference>
<evidence type="ECO:0000313" key="2">
    <source>
        <dbReference type="EMBL" id="SIS70367.1"/>
    </source>
</evidence>
<evidence type="ECO:0000313" key="3">
    <source>
        <dbReference type="Proteomes" id="UP000186026"/>
    </source>
</evidence>
<accession>A0A1N7L984</accession>
<reference evidence="3" key="1">
    <citation type="submission" date="2017-01" db="EMBL/GenBank/DDBJ databases">
        <authorList>
            <person name="Varghese N."/>
            <person name="Submissions S."/>
        </authorList>
    </citation>
    <scope>NUCLEOTIDE SEQUENCE [LARGE SCALE GENOMIC DNA]</scope>
    <source>
        <strain evidence="3">DSM 46698</strain>
    </source>
</reference>
<dbReference type="Proteomes" id="UP000186026">
    <property type="component" value="Unassembled WGS sequence"/>
</dbReference>
<dbReference type="EMBL" id="FTOP01000003">
    <property type="protein sequence ID" value="SIS70367.1"/>
    <property type="molecule type" value="Genomic_DNA"/>
</dbReference>
<proteinExistence type="predicted"/>
<dbReference type="GO" id="GO:0009279">
    <property type="term" value="C:cell outer membrane"/>
    <property type="evidence" value="ECO:0007669"/>
    <property type="project" value="TreeGrafter"/>
</dbReference>
<dbReference type="InterPro" id="IPR050218">
    <property type="entry name" value="LptD"/>
</dbReference>
<organism evidence="2 3">
    <name type="scientific">Belliella pelovolcani</name>
    <dbReference type="NCBI Taxonomy" id="529505"/>
    <lineage>
        <taxon>Bacteria</taxon>
        <taxon>Pseudomonadati</taxon>
        <taxon>Bacteroidota</taxon>
        <taxon>Cytophagia</taxon>
        <taxon>Cytophagales</taxon>
        <taxon>Cyclobacteriaceae</taxon>
        <taxon>Belliella</taxon>
    </lineage>
</organism>
<dbReference type="Pfam" id="PF19838">
    <property type="entry name" value="LptD_2"/>
    <property type="match status" value="1"/>
</dbReference>
<protein>
    <recommendedName>
        <fullName evidence="1">LPS-assembly protein LptD central domain-containing protein</fullName>
    </recommendedName>
</protein>
<gene>
    <name evidence="2" type="ORF">SAMN05421761_103141</name>
</gene>